<dbReference type="InterPro" id="IPR002586">
    <property type="entry name" value="CobQ/CobB/MinD/ParA_Nub-bd_dom"/>
</dbReference>
<keyword evidence="3" id="KW-1185">Reference proteome</keyword>
<dbReference type="AlphaFoldDB" id="A0A554XHT8"/>
<protein>
    <submittedName>
        <fullName evidence="2">Chromosome-partitioning ATPase Soj</fullName>
        <ecNumber evidence="2">3.6.-.-</ecNumber>
    </submittedName>
</protein>
<feature type="domain" description="CobQ/CobB/MinD/ParA nucleotide binding" evidence="1">
    <location>
        <begin position="9"/>
        <end position="176"/>
    </location>
</feature>
<dbReference type="OrthoDB" id="69313at2"/>
<dbReference type="EMBL" id="VJON01000008">
    <property type="protein sequence ID" value="TSE35405.1"/>
    <property type="molecule type" value="Genomic_DNA"/>
</dbReference>
<dbReference type="InterPro" id="IPR050678">
    <property type="entry name" value="DNA_Partitioning_ATPase"/>
</dbReference>
<dbReference type="GO" id="GO:0016787">
    <property type="term" value="F:hydrolase activity"/>
    <property type="evidence" value="ECO:0007669"/>
    <property type="project" value="UniProtKB-KW"/>
</dbReference>
<dbReference type="Gene3D" id="3.40.50.300">
    <property type="entry name" value="P-loop containing nucleotide triphosphate hydrolases"/>
    <property type="match status" value="1"/>
</dbReference>
<dbReference type="Proteomes" id="UP000318294">
    <property type="component" value="Unassembled WGS sequence"/>
</dbReference>
<sequence>MTGARPASVAVVNQKGGCGKTTLAVQLAAGLARRARTALVDVDPQGSATQWARQGARALDFPVVGDAAADTASDVRYLVWDCPPASGHQATQRALREVQWALVPVLPSPLDLWANWQLIDAIRQASADNPALQVRLVVNQAEPGSALSAAMHDALREFGVPVLRTAVRKRAVYRMAAMEGTSVYAMGLRAAAAVQEIDAIIEELWP</sequence>
<evidence type="ECO:0000313" key="3">
    <source>
        <dbReference type="Proteomes" id="UP000318294"/>
    </source>
</evidence>
<dbReference type="PANTHER" id="PTHR13696">
    <property type="entry name" value="P-LOOP CONTAINING NUCLEOSIDE TRIPHOSPHATE HYDROLASE"/>
    <property type="match status" value="1"/>
</dbReference>
<dbReference type="RefSeq" id="WP_144327806.1">
    <property type="nucleotide sequence ID" value="NZ_VJON01000008.1"/>
</dbReference>
<evidence type="ECO:0000313" key="2">
    <source>
        <dbReference type="EMBL" id="TSE35405.1"/>
    </source>
</evidence>
<proteinExistence type="predicted"/>
<dbReference type="Pfam" id="PF01656">
    <property type="entry name" value="CbiA"/>
    <property type="match status" value="1"/>
</dbReference>
<name>A0A554XHT8_9BURK</name>
<dbReference type="PANTHER" id="PTHR13696:SF99">
    <property type="entry name" value="COBYRINIC ACID AC-DIAMIDE SYNTHASE"/>
    <property type="match status" value="1"/>
</dbReference>
<dbReference type="SUPFAM" id="SSF52540">
    <property type="entry name" value="P-loop containing nucleoside triphosphate hydrolases"/>
    <property type="match status" value="1"/>
</dbReference>
<dbReference type="PIRSF" id="PIRSF009320">
    <property type="entry name" value="Nuc_binding_HP_1000"/>
    <property type="match status" value="1"/>
</dbReference>
<comment type="caution">
    <text evidence="2">The sequence shown here is derived from an EMBL/GenBank/DDBJ whole genome shotgun (WGS) entry which is preliminary data.</text>
</comment>
<dbReference type="EC" id="3.6.-.-" evidence="2"/>
<accession>A0A554XHT8</accession>
<keyword evidence="2" id="KW-0378">Hydrolase</keyword>
<gene>
    <name evidence="2" type="primary">soj_2</name>
    <name evidence="2" type="ORF">Tchar_00810</name>
</gene>
<dbReference type="CDD" id="cd02042">
    <property type="entry name" value="ParAB_family"/>
    <property type="match status" value="1"/>
</dbReference>
<reference evidence="2 3" key="1">
    <citation type="submission" date="2019-07" db="EMBL/GenBank/DDBJ databases">
        <title>Tepidimonas charontis SPSP-6 draft genome.</title>
        <authorList>
            <person name="Da Costa M.S."/>
            <person name="Froufe H.J.C."/>
            <person name="Egas C."/>
            <person name="Albuquerque L."/>
        </authorList>
    </citation>
    <scope>NUCLEOTIDE SEQUENCE [LARGE SCALE GENOMIC DNA]</scope>
    <source>
        <strain evidence="2 3">SPSP-6</strain>
    </source>
</reference>
<organism evidence="2 3">
    <name type="scientific">Tepidimonas charontis</name>
    <dbReference type="NCBI Taxonomy" id="2267262"/>
    <lineage>
        <taxon>Bacteria</taxon>
        <taxon>Pseudomonadati</taxon>
        <taxon>Pseudomonadota</taxon>
        <taxon>Betaproteobacteria</taxon>
        <taxon>Burkholderiales</taxon>
        <taxon>Tepidimonas</taxon>
    </lineage>
</organism>
<evidence type="ECO:0000259" key="1">
    <source>
        <dbReference type="Pfam" id="PF01656"/>
    </source>
</evidence>
<dbReference type="InterPro" id="IPR027417">
    <property type="entry name" value="P-loop_NTPase"/>
</dbReference>